<name>A0AAN7AVK3_9PEZI</name>
<evidence type="ECO:0000313" key="4">
    <source>
        <dbReference type="EMBL" id="KAK4200963.1"/>
    </source>
</evidence>
<feature type="domain" description="DUF7102" evidence="2">
    <location>
        <begin position="719"/>
        <end position="870"/>
    </location>
</feature>
<evidence type="ECO:0000313" key="5">
    <source>
        <dbReference type="Proteomes" id="UP001303160"/>
    </source>
</evidence>
<dbReference type="InterPro" id="IPR055528">
    <property type="entry name" value="DUF7102"/>
</dbReference>
<accession>A0AAN7AVK3</accession>
<evidence type="ECO:0000259" key="2">
    <source>
        <dbReference type="Pfam" id="PF23394"/>
    </source>
</evidence>
<comment type="caution">
    <text evidence="4">The sequence shown here is derived from an EMBL/GenBank/DDBJ whole genome shotgun (WGS) entry which is preliminary data.</text>
</comment>
<evidence type="ECO:0000256" key="1">
    <source>
        <dbReference type="SAM" id="MobiDB-lite"/>
    </source>
</evidence>
<dbReference type="InterPro" id="IPR057559">
    <property type="entry name" value="SAM_6"/>
</dbReference>
<gene>
    <name evidence="4" type="ORF">QBC40DRAFT_325243</name>
</gene>
<dbReference type="AlphaFoldDB" id="A0AAN7AVK3"/>
<protein>
    <submittedName>
        <fullName evidence="4">Uncharacterized protein</fullName>
    </submittedName>
</protein>
<organism evidence="4 5">
    <name type="scientific">Triangularia verruculosa</name>
    <dbReference type="NCBI Taxonomy" id="2587418"/>
    <lineage>
        <taxon>Eukaryota</taxon>
        <taxon>Fungi</taxon>
        <taxon>Dikarya</taxon>
        <taxon>Ascomycota</taxon>
        <taxon>Pezizomycotina</taxon>
        <taxon>Sordariomycetes</taxon>
        <taxon>Sordariomycetidae</taxon>
        <taxon>Sordariales</taxon>
        <taxon>Podosporaceae</taxon>
        <taxon>Triangularia</taxon>
    </lineage>
</organism>
<reference evidence="4" key="2">
    <citation type="submission" date="2023-05" db="EMBL/GenBank/DDBJ databases">
        <authorList>
            <consortium name="Lawrence Berkeley National Laboratory"/>
            <person name="Steindorff A."/>
            <person name="Hensen N."/>
            <person name="Bonometti L."/>
            <person name="Westerberg I."/>
            <person name="Brannstrom I.O."/>
            <person name="Guillou S."/>
            <person name="Cros-Aarteil S."/>
            <person name="Calhoun S."/>
            <person name="Haridas S."/>
            <person name="Kuo A."/>
            <person name="Mondo S."/>
            <person name="Pangilinan J."/>
            <person name="Riley R."/>
            <person name="Labutti K."/>
            <person name="Andreopoulos B."/>
            <person name="Lipzen A."/>
            <person name="Chen C."/>
            <person name="Yanf M."/>
            <person name="Daum C."/>
            <person name="Ng V."/>
            <person name="Clum A."/>
            <person name="Ohm R."/>
            <person name="Martin F."/>
            <person name="Silar P."/>
            <person name="Natvig D."/>
            <person name="Lalanne C."/>
            <person name="Gautier V."/>
            <person name="Ament-Velasquez S.L."/>
            <person name="Kruys A."/>
            <person name="Hutchinson M.I."/>
            <person name="Powell A.J."/>
            <person name="Barry K."/>
            <person name="Miller A.N."/>
            <person name="Grigoriev I.V."/>
            <person name="Debuchy R."/>
            <person name="Gladieux P."/>
            <person name="Thoren M.H."/>
            <person name="Johannesson H."/>
        </authorList>
    </citation>
    <scope>NUCLEOTIDE SEQUENCE</scope>
    <source>
        <strain evidence="4">CBS 315.58</strain>
    </source>
</reference>
<dbReference type="Pfam" id="PF23395">
    <property type="entry name" value="SAM_6"/>
    <property type="match status" value="1"/>
</dbReference>
<dbReference type="EMBL" id="MU863912">
    <property type="protein sequence ID" value="KAK4200963.1"/>
    <property type="molecule type" value="Genomic_DNA"/>
</dbReference>
<feature type="region of interest" description="Disordered" evidence="1">
    <location>
        <begin position="1"/>
        <end position="30"/>
    </location>
</feature>
<reference evidence="4" key="1">
    <citation type="journal article" date="2023" name="Mol. Phylogenet. Evol.">
        <title>Genome-scale phylogeny and comparative genomics of the fungal order Sordariales.</title>
        <authorList>
            <person name="Hensen N."/>
            <person name="Bonometti L."/>
            <person name="Westerberg I."/>
            <person name="Brannstrom I.O."/>
            <person name="Guillou S."/>
            <person name="Cros-Aarteil S."/>
            <person name="Calhoun S."/>
            <person name="Haridas S."/>
            <person name="Kuo A."/>
            <person name="Mondo S."/>
            <person name="Pangilinan J."/>
            <person name="Riley R."/>
            <person name="LaButti K."/>
            <person name="Andreopoulos B."/>
            <person name="Lipzen A."/>
            <person name="Chen C."/>
            <person name="Yan M."/>
            <person name="Daum C."/>
            <person name="Ng V."/>
            <person name="Clum A."/>
            <person name="Steindorff A."/>
            <person name="Ohm R.A."/>
            <person name="Martin F."/>
            <person name="Silar P."/>
            <person name="Natvig D.O."/>
            <person name="Lalanne C."/>
            <person name="Gautier V."/>
            <person name="Ament-Velasquez S.L."/>
            <person name="Kruys A."/>
            <person name="Hutchinson M.I."/>
            <person name="Powell A.J."/>
            <person name="Barry K."/>
            <person name="Miller A.N."/>
            <person name="Grigoriev I.V."/>
            <person name="Debuchy R."/>
            <person name="Gladieux P."/>
            <person name="Hiltunen Thoren M."/>
            <person name="Johannesson H."/>
        </authorList>
    </citation>
    <scope>NUCLEOTIDE SEQUENCE</scope>
    <source>
        <strain evidence="4">CBS 315.58</strain>
    </source>
</reference>
<keyword evidence="5" id="KW-1185">Reference proteome</keyword>
<feature type="compositionally biased region" description="Basic and acidic residues" evidence="1">
    <location>
        <begin position="553"/>
        <end position="562"/>
    </location>
</feature>
<feature type="region of interest" description="Disordered" evidence="1">
    <location>
        <begin position="552"/>
        <end position="582"/>
    </location>
</feature>
<dbReference type="Proteomes" id="UP001303160">
    <property type="component" value="Unassembled WGS sequence"/>
</dbReference>
<evidence type="ECO:0000259" key="3">
    <source>
        <dbReference type="Pfam" id="PF23395"/>
    </source>
</evidence>
<dbReference type="Pfam" id="PF23394">
    <property type="entry name" value="DUF7102"/>
    <property type="match status" value="1"/>
</dbReference>
<sequence length="980" mass="109311">MDFTSESGLFSLDGSFQSPGPSSPPTVATPGHMEADEYALHHGLTFPGIDPWSDILDETGTIAATLVDLQPGHFIENGTLEECRFRPIIPAPEQWPVSAASMQLIQQAFQRCTASEVADLMEELCLEKTPLLKSVKLDTPMLRSEHTSDCHRLTRRVTSFRKETLPDHGLPFDYADVAKGEGLEFPENASALDEELVQKAGTQPLEVTKETAAYLMQTLETEWTEQDQGNLLESANTYHGLSIFGAAEPISPPLSPILKPANDYFVPDEETCQVPQPSSPVSNISKELHNTESRLFRQDEVFWDEASRAHFSPERYDDIDVPELIRDGFLQTNDMPMMYQPLPEDSYVDVPLLPVLNELQPGDVLWVEDLAQASELIEAAEIIPTIDSEEEDLSSFFNDRTTMLMQYAEQERLEPLDAVARVAVPIMDFSLPTPLWELQPQRPKAQFAFIRGMTDVDWKGAKWGHNRSAEQRMVWAPMAHMKAKALTSETIEVDQQHLDRFLGHSADDEVMTSADLVGKKSGLMILQMYDDDDELFPLSATKSPTLIVSRLPQRKERPEHSRSAKPAAFQTQALKDVNRRPSIPSPVAILPGQWRLKQDPIEIRPIPRPSAHTAPTRHMLGLAEGEELPPVPTTDLFRGLVKEYPDFRTLLDSFVAVNFRAVTDRTNSSHPSYRVNRLMGASQPTEPIPALPEIPAAAPDVVPPAQRLRIVVSHMAVGPMLEFLTKLIPGIEFVRRNYTLHRPDTWFPGLLSPNFDEADLTISPATGIVLLTMVKLRQKAMPGQPERMVNYRNVVKNAALRYKRLIVFVSEGNKFSETMTPLSQSDAKALAEFQGFAGGLDTEVRVLYVGGGTETLAKWVAKVICDHASEQADVRSLVTPPETHHEAFLFRAGMNTFAAQVVLKKLPVPANDVAVGGQHGQLYGLPKFLMMSSEERFAMFEGLLGGRKVLQRVGQVLDEPWGQRAVGEYDDDDVFEGFDM</sequence>
<proteinExistence type="predicted"/>
<feature type="domain" description="SAM-like" evidence="3">
    <location>
        <begin position="881"/>
        <end position="957"/>
    </location>
</feature>